<dbReference type="OrthoDB" id="5397846at2759"/>
<protein>
    <submittedName>
        <fullName evidence="1">Uncharacterized protein</fullName>
    </submittedName>
</protein>
<reference evidence="1 2" key="1">
    <citation type="journal article" date="2011" name="PLoS Genet.">
        <title>Finished genome of the fungal wheat pathogen Mycosphaerella graminicola reveals dispensome structure, chromosome plasticity, and stealth pathogenesis.</title>
        <authorList>
            <person name="Goodwin S.B."/>
            <person name="Ben M'barek S."/>
            <person name="Dhillon B."/>
            <person name="Wittenberg A.H.J."/>
            <person name="Crane C.F."/>
            <person name="Hane J.K."/>
            <person name="Foster A.J."/>
            <person name="Van der Lee T.A.J."/>
            <person name="Grimwood J."/>
            <person name="Aerts A."/>
            <person name="Antoniw J."/>
            <person name="Bailey A."/>
            <person name="Bluhm B."/>
            <person name="Bowler J."/>
            <person name="Bristow J."/>
            <person name="van der Burgt A."/>
            <person name="Canto-Canche B."/>
            <person name="Churchill A.C.L."/>
            <person name="Conde-Ferraez L."/>
            <person name="Cools H.J."/>
            <person name="Coutinho P.M."/>
            <person name="Csukai M."/>
            <person name="Dehal P."/>
            <person name="De Wit P."/>
            <person name="Donzelli B."/>
            <person name="van de Geest H.C."/>
            <person name="van Ham R.C.H.J."/>
            <person name="Hammond-Kosack K.E."/>
            <person name="Henrissat B."/>
            <person name="Kilian A."/>
            <person name="Kobayashi A.K."/>
            <person name="Koopmann E."/>
            <person name="Kourmpetis Y."/>
            <person name="Kuzniar A."/>
            <person name="Lindquist E."/>
            <person name="Lombard V."/>
            <person name="Maliepaard C."/>
            <person name="Martins N."/>
            <person name="Mehrabi R."/>
            <person name="Nap J.P.H."/>
            <person name="Ponomarenko A."/>
            <person name="Rudd J.J."/>
            <person name="Salamov A."/>
            <person name="Schmutz J."/>
            <person name="Schouten H.J."/>
            <person name="Shapiro H."/>
            <person name="Stergiopoulos I."/>
            <person name="Torriani S.F.F."/>
            <person name="Tu H."/>
            <person name="de Vries R.P."/>
            <person name="Waalwijk C."/>
            <person name="Ware S.B."/>
            <person name="Wiebenga A."/>
            <person name="Zwiers L.-H."/>
            <person name="Oliver R.P."/>
            <person name="Grigoriev I.V."/>
            <person name="Kema G.H.J."/>
        </authorList>
    </citation>
    <scope>NUCLEOTIDE SEQUENCE [LARGE SCALE GENOMIC DNA]</scope>
    <source>
        <strain evidence="2">CBS 115943 / IPO323</strain>
    </source>
</reference>
<dbReference type="HOGENOM" id="CLU_1836709_0_0_1"/>
<dbReference type="AlphaFoldDB" id="F9XEH9"/>
<proteinExistence type="predicted"/>
<dbReference type="RefSeq" id="XP_003851652.1">
    <property type="nucleotide sequence ID" value="XM_003851604.1"/>
</dbReference>
<accession>F9XEH9</accession>
<evidence type="ECO:0000313" key="1">
    <source>
        <dbReference type="EMBL" id="EGP86628.1"/>
    </source>
</evidence>
<dbReference type="EMBL" id="CM001201">
    <property type="protein sequence ID" value="EGP86628.1"/>
    <property type="molecule type" value="Genomic_DNA"/>
</dbReference>
<organism evidence="1 2">
    <name type="scientific">Zymoseptoria tritici (strain CBS 115943 / IPO323)</name>
    <name type="common">Speckled leaf blotch fungus</name>
    <name type="synonym">Septoria tritici</name>
    <dbReference type="NCBI Taxonomy" id="336722"/>
    <lineage>
        <taxon>Eukaryota</taxon>
        <taxon>Fungi</taxon>
        <taxon>Dikarya</taxon>
        <taxon>Ascomycota</taxon>
        <taxon>Pezizomycotina</taxon>
        <taxon>Dothideomycetes</taxon>
        <taxon>Dothideomycetidae</taxon>
        <taxon>Mycosphaerellales</taxon>
        <taxon>Mycosphaerellaceae</taxon>
        <taxon>Zymoseptoria</taxon>
    </lineage>
</organism>
<keyword evidence="2" id="KW-1185">Reference proteome</keyword>
<dbReference type="InParanoid" id="F9XEH9"/>
<dbReference type="GeneID" id="13401863"/>
<name>F9XEH9_ZYMTI</name>
<dbReference type="KEGG" id="ztr:MYCGRDRAFT_110020"/>
<sequence length="140" mass="15602">MPDSATIAASTAGPIRRMQHSSLYNRVARPVVAPLSLIEDYDEAYASANPGELPPRLYERVTRRERQLTYKPGQKITFMTLPPEIHLKLPRSLRVPGIFTEAISFFFANTPVSMAFRSNCSRAFCAATCAFQSKRCDSAS</sequence>
<dbReference type="Proteomes" id="UP000008062">
    <property type="component" value="Chromosome 6"/>
</dbReference>
<gene>
    <name evidence="1" type="ORF">MYCGRDRAFT_110020</name>
</gene>
<evidence type="ECO:0000313" key="2">
    <source>
        <dbReference type="Proteomes" id="UP000008062"/>
    </source>
</evidence>